<keyword evidence="5" id="KW-1185">Reference proteome</keyword>
<name>A0AAV0HMZ4_9ROSI</name>
<accession>A0AAV0HMZ4</accession>
<gene>
    <name evidence="4" type="ORF">LITE_LOCUS5174</name>
</gene>
<sequence length="165" mass="18239">TRSRCAVVTGANRGLGFAICRQLAASGVVVVLTARDENRGIQAVDDLKSNHGVSPDNIVYHQLDVTDSSSIASLADFIKTQFGKLDILVGTTPNSTSSVTTPFDYQLIWFWSHSLNAALCTGEQCFLYWMHSKRSYRHIDAHRPGKCPKVETMSVIFSGFRLEIE</sequence>
<dbReference type="PANTHER" id="PTHR43490:SF98">
    <property type="entry name" value="OS02G0640600 PROTEIN"/>
    <property type="match status" value="1"/>
</dbReference>
<evidence type="ECO:0000256" key="3">
    <source>
        <dbReference type="ARBA" id="ARBA00023002"/>
    </source>
</evidence>
<proteinExistence type="inferred from homology"/>
<comment type="similarity">
    <text evidence="1">Belongs to the short-chain dehydrogenases/reductases (SDR) family.</text>
</comment>
<dbReference type="InterPro" id="IPR036291">
    <property type="entry name" value="NAD(P)-bd_dom_sf"/>
</dbReference>
<reference evidence="4" key="1">
    <citation type="submission" date="2022-08" db="EMBL/GenBank/DDBJ databases">
        <authorList>
            <person name="Gutierrez-Valencia J."/>
        </authorList>
    </citation>
    <scope>NUCLEOTIDE SEQUENCE</scope>
</reference>
<dbReference type="EMBL" id="CAMGYJ010000002">
    <property type="protein sequence ID" value="CAI0386640.1"/>
    <property type="molecule type" value="Genomic_DNA"/>
</dbReference>
<evidence type="ECO:0000256" key="1">
    <source>
        <dbReference type="ARBA" id="ARBA00006484"/>
    </source>
</evidence>
<evidence type="ECO:0000313" key="4">
    <source>
        <dbReference type="EMBL" id="CAI0386640.1"/>
    </source>
</evidence>
<comment type="caution">
    <text evidence="4">The sequence shown here is derived from an EMBL/GenBank/DDBJ whole genome shotgun (WGS) entry which is preliminary data.</text>
</comment>
<organism evidence="4 5">
    <name type="scientific">Linum tenue</name>
    <dbReference type="NCBI Taxonomy" id="586396"/>
    <lineage>
        <taxon>Eukaryota</taxon>
        <taxon>Viridiplantae</taxon>
        <taxon>Streptophyta</taxon>
        <taxon>Embryophyta</taxon>
        <taxon>Tracheophyta</taxon>
        <taxon>Spermatophyta</taxon>
        <taxon>Magnoliopsida</taxon>
        <taxon>eudicotyledons</taxon>
        <taxon>Gunneridae</taxon>
        <taxon>Pentapetalae</taxon>
        <taxon>rosids</taxon>
        <taxon>fabids</taxon>
        <taxon>Malpighiales</taxon>
        <taxon>Linaceae</taxon>
        <taxon>Linum</taxon>
    </lineage>
</organism>
<keyword evidence="2" id="KW-0521">NADP</keyword>
<dbReference type="PRINTS" id="PR00081">
    <property type="entry name" value="GDHRDH"/>
</dbReference>
<dbReference type="SUPFAM" id="SSF51735">
    <property type="entry name" value="NAD(P)-binding Rossmann-fold domains"/>
    <property type="match status" value="1"/>
</dbReference>
<dbReference type="GO" id="GO:0016020">
    <property type="term" value="C:membrane"/>
    <property type="evidence" value="ECO:0007669"/>
    <property type="project" value="TreeGrafter"/>
</dbReference>
<dbReference type="Proteomes" id="UP001154282">
    <property type="component" value="Unassembled WGS sequence"/>
</dbReference>
<protein>
    <submittedName>
        <fullName evidence="4">Uncharacterized protein</fullName>
    </submittedName>
</protein>
<evidence type="ECO:0000313" key="5">
    <source>
        <dbReference type="Proteomes" id="UP001154282"/>
    </source>
</evidence>
<keyword evidence="3" id="KW-0560">Oxidoreductase</keyword>
<dbReference type="PANTHER" id="PTHR43490">
    <property type="entry name" value="(+)-NEOMENTHOL DEHYDROGENASE"/>
    <property type="match status" value="1"/>
</dbReference>
<evidence type="ECO:0000256" key="2">
    <source>
        <dbReference type="ARBA" id="ARBA00022857"/>
    </source>
</evidence>
<dbReference type="InterPro" id="IPR002347">
    <property type="entry name" value="SDR_fam"/>
</dbReference>
<dbReference type="GO" id="GO:0016491">
    <property type="term" value="F:oxidoreductase activity"/>
    <property type="evidence" value="ECO:0007669"/>
    <property type="project" value="UniProtKB-KW"/>
</dbReference>
<dbReference type="AlphaFoldDB" id="A0AAV0HMZ4"/>
<dbReference type="Gene3D" id="3.40.50.720">
    <property type="entry name" value="NAD(P)-binding Rossmann-like Domain"/>
    <property type="match status" value="1"/>
</dbReference>
<feature type="non-terminal residue" evidence="4">
    <location>
        <position position="1"/>
    </location>
</feature>
<dbReference type="Pfam" id="PF00106">
    <property type="entry name" value="adh_short"/>
    <property type="match status" value="1"/>
</dbReference>